<evidence type="ECO:0000256" key="1">
    <source>
        <dbReference type="SAM" id="MobiDB-lite"/>
    </source>
</evidence>
<proteinExistence type="predicted"/>
<dbReference type="AlphaFoldDB" id="A0A550C7Y2"/>
<name>A0A550C7Y2_9AGAR</name>
<feature type="region of interest" description="Disordered" evidence="1">
    <location>
        <begin position="34"/>
        <end position="92"/>
    </location>
</feature>
<dbReference type="EMBL" id="VDMD01000019">
    <property type="protein sequence ID" value="TRM60918.1"/>
    <property type="molecule type" value="Genomic_DNA"/>
</dbReference>
<evidence type="ECO:0000313" key="2">
    <source>
        <dbReference type="EMBL" id="TRM60918.1"/>
    </source>
</evidence>
<sequence>MRRAAADAPGCCRAAADAPALLLMRPRAPARVARTSLARALARAHPRSHPRSRSHRRSRFHPRSRPRPRLRSRPLAAAGPAGSRSRTAPSAIDRAAGCTSGTIERAHPALLATAPALFAFASTTPRRFLPDPPALLAARPASPLRLPRGRPCTARYPCRCALAANPSAALLAAGPAPLTSRASRRSAFRAATAVQLPVLLPRSSLPRSSPHSRALILRCTLYSSTLAPRCLRTLIAASNSRAAHAAPARCSRSARRPRASAYAYTLTLRSASLVEGSGGGGDDGRRAVGVGEGSAVGCRLVSWSL</sequence>
<gene>
    <name evidence="2" type="ORF">BD626DRAFT_571308</name>
</gene>
<comment type="caution">
    <text evidence="2">The sequence shown here is derived from an EMBL/GenBank/DDBJ whole genome shotgun (WGS) entry which is preliminary data.</text>
</comment>
<reference evidence="2 3" key="1">
    <citation type="journal article" date="2019" name="New Phytol.">
        <title>Comparative genomics reveals unique wood-decay strategies and fruiting body development in the Schizophyllaceae.</title>
        <authorList>
            <person name="Almasi E."/>
            <person name="Sahu N."/>
            <person name="Krizsan K."/>
            <person name="Balint B."/>
            <person name="Kovacs G.M."/>
            <person name="Kiss B."/>
            <person name="Cseklye J."/>
            <person name="Drula E."/>
            <person name="Henrissat B."/>
            <person name="Nagy I."/>
            <person name="Chovatia M."/>
            <person name="Adam C."/>
            <person name="LaButti K."/>
            <person name="Lipzen A."/>
            <person name="Riley R."/>
            <person name="Grigoriev I.V."/>
            <person name="Nagy L.G."/>
        </authorList>
    </citation>
    <scope>NUCLEOTIDE SEQUENCE [LARGE SCALE GENOMIC DNA]</scope>
    <source>
        <strain evidence="2 3">NL-1724</strain>
    </source>
</reference>
<accession>A0A550C7Y2</accession>
<feature type="compositionally biased region" description="Low complexity" evidence="1">
    <location>
        <begin position="73"/>
        <end position="86"/>
    </location>
</feature>
<protein>
    <submittedName>
        <fullName evidence="2">Uncharacterized protein</fullName>
    </submittedName>
</protein>
<feature type="compositionally biased region" description="Basic residues" evidence="1">
    <location>
        <begin position="42"/>
        <end position="72"/>
    </location>
</feature>
<evidence type="ECO:0000313" key="3">
    <source>
        <dbReference type="Proteomes" id="UP000320762"/>
    </source>
</evidence>
<organism evidence="2 3">
    <name type="scientific">Schizophyllum amplum</name>
    <dbReference type="NCBI Taxonomy" id="97359"/>
    <lineage>
        <taxon>Eukaryota</taxon>
        <taxon>Fungi</taxon>
        <taxon>Dikarya</taxon>
        <taxon>Basidiomycota</taxon>
        <taxon>Agaricomycotina</taxon>
        <taxon>Agaricomycetes</taxon>
        <taxon>Agaricomycetidae</taxon>
        <taxon>Agaricales</taxon>
        <taxon>Schizophyllaceae</taxon>
        <taxon>Schizophyllum</taxon>
    </lineage>
</organism>
<keyword evidence="3" id="KW-1185">Reference proteome</keyword>
<dbReference type="Proteomes" id="UP000320762">
    <property type="component" value="Unassembled WGS sequence"/>
</dbReference>